<gene>
    <name evidence="1" type="ORF">INT44_004654</name>
</gene>
<proteinExistence type="predicted"/>
<evidence type="ECO:0000313" key="1">
    <source>
        <dbReference type="EMBL" id="KAG2189512.1"/>
    </source>
</evidence>
<protein>
    <submittedName>
        <fullName evidence="1">Uncharacterized protein</fullName>
    </submittedName>
</protein>
<sequence>MVGPENALRCHMASILLSSQAPVHHKVPPTSYEVCLSAPHKYQYPISHKFTLIAVITPKKPLFAFVTFPACKELNASFQLP</sequence>
<dbReference type="Proteomes" id="UP000612746">
    <property type="component" value="Unassembled WGS sequence"/>
</dbReference>
<keyword evidence="2" id="KW-1185">Reference proteome</keyword>
<accession>A0A8H7QBC0</accession>
<dbReference type="EMBL" id="JAEPRA010000001">
    <property type="protein sequence ID" value="KAG2189512.1"/>
    <property type="molecule type" value="Genomic_DNA"/>
</dbReference>
<dbReference type="AlphaFoldDB" id="A0A8H7QBC0"/>
<organism evidence="1 2">
    <name type="scientific">Umbelopsis vinacea</name>
    <dbReference type="NCBI Taxonomy" id="44442"/>
    <lineage>
        <taxon>Eukaryota</taxon>
        <taxon>Fungi</taxon>
        <taxon>Fungi incertae sedis</taxon>
        <taxon>Mucoromycota</taxon>
        <taxon>Mucoromycotina</taxon>
        <taxon>Umbelopsidomycetes</taxon>
        <taxon>Umbelopsidales</taxon>
        <taxon>Umbelopsidaceae</taxon>
        <taxon>Umbelopsis</taxon>
    </lineage>
</organism>
<comment type="caution">
    <text evidence="1">The sequence shown here is derived from an EMBL/GenBank/DDBJ whole genome shotgun (WGS) entry which is preliminary data.</text>
</comment>
<reference evidence="1" key="1">
    <citation type="submission" date="2020-12" db="EMBL/GenBank/DDBJ databases">
        <title>Metabolic potential, ecology and presence of endohyphal bacteria is reflected in genomic diversity of Mucoromycotina.</title>
        <authorList>
            <person name="Muszewska A."/>
            <person name="Okrasinska A."/>
            <person name="Steczkiewicz K."/>
            <person name="Drgas O."/>
            <person name="Orlowska M."/>
            <person name="Perlinska-Lenart U."/>
            <person name="Aleksandrzak-Piekarczyk T."/>
            <person name="Szatraj K."/>
            <person name="Zielenkiewicz U."/>
            <person name="Pilsyk S."/>
            <person name="Malc E."/>
            <person name="Mieczkowski P."/>
            <person name="Kruszewska J.S."/>
            <person name="Biernat P."/>
            <person name="Pawlowska J."/>
        </authorList>
    </citation>
    <scope>NUCLEOTIDE SEQUENCE</scope>
    <source>
        <strain evidence="1">WA0000051536</strain>
    </source>
</reference>
<evidence type="ECO:0000313" key="2">
    <source>
        <dbReference type="Proteomes" id="UP000612746"/>
    </source>
</evidence>
<name>A0A8H7QBC0_9FUNG</name>